<dbReference type="AlphaFoldDB" id="A0A3A6TG05"/>
<keyword evidence="2" id="KW-1185">Reference proteome</keyword>
<accession>A0A3A6TG05</accession>
<dbReference type="RefSeq" id="WP_121854640.1">
    <property type="nucleotide sequence ID" value="NZ_CP037952.1"/>
</dbReference>
<evidence type="ECO:0000313" key="1">
    <source>
        <dbReference type="EMBL" id="RJY07344.1"/>
    </source>
</evidence>
<comment type="caution">
    <text evidence="1">The sequence shown here is derived from an EMBL/GenBank/DDBJ whole genome shotgun (WGS) entry which is preliminary data.</text>
</comment>
<protein>
    <submittedName>
        <fullName evidence="1">Uncharacterized protein</fullName>
    </submittedName>
</protein>
<reference evidence="1 2" key="1">
    <citation type="submission" date="2018-09" db="EMBL/GenBank/DDBJ databases">
        <title>Phylogeny of the Shewanellaceae, and recommendation for two new genera, Pseudoshewanella and Parashewanella.</title>
        <authorList>
            <person name="Wang G."/>
        </authorList>
    </citation>
    <scope>NUCLEOTIDE SEQUENCE [LARGE SCALE GENOMIC DNA]</scope>
    <source>
        <strain evidence="1 2">KCTC 22492</strain>
    </source>
</reference>
<dbReference type="Proteomes" id="UP000273022">
    <property type="component" value="Unassembled WGS sequence"/>
</dbReference>
<evidence type="ECO:0000313" key="2">
    <source>
        <dbReference type="Proteomes" id="UP000273022"/>
    </source>
</evidence>
<name>A0A3A6TG05_9GAMM</name>
<sequence>MSTPVSRTIQITSVSNLAHASAEYFQSQGTTQTHQDHEIPLVDFRSINKSFIARTPKLFSKETLRQALAYYHGGHNRDPTVIEKPSITLRQGSTRCNHLRFTNLIGRIHGAIRMDDCTSTELEQITFTSECQIDNIDEIKKALKENNIPESLKNLVLEAVPVIAKAARLEGETVFINSVVLRYPMNRASYRKLGEFPWHKDPNSLTVTCVLNPPKLEIIPHTQCLSEEITENYDFAYDKNYTGGQLFFGTRLPCDEYRIFALKPSPTAMSIRSETLVKLDYLPGEGIMFENIVSEHHVHDMSVIQNIDELIANLPDDDKLDGEIDCLYAHENTHSLNRILISFFLQLTPKQLERTITLSPLNNLAIQSESLN</sequence>
<gene>
    <name evidence="1" type="ORF">D5R81_16055</name>
</gene>
<dbReference type="EMBL" id="QYYH01000125">
    <property type="protein sequence ID" value="RJY07344.1"/>
    <property type="molecule type" value="Genomic_DNA"/>
</dbReference>
<proteinExistence type="predicted"/>
<organism evidence="1 2">
    <name type="scientific">Parashewanella spongiae</name>
    <dbReference type="NCBI Taxonomy" id="342950"/>
    <lineage>
        <taxon>Bacteria</taxon>
        <taxon>Pseudomonadati</taxon>
        <taxon>Pseudomonadota</taxon>
        <taxon>Gammaproteobacteria</taxon>
        <taxon>Alteromonadales</taxon>
        <taxon>Shewanellaceae</taxon>
        <taxon>Parashewanella</taxon>
    </lineage>
</organism>